<dbReference type="InterPro" id="IPR009057">
    <property type="entry name" value="Homeodomain-like_sf"/>
</dbReference>
<dbReference type="Gene3D" id="1.10.10.60">
    <property type="entry name" value="Homeodomain-like"/>
    <property type="match status" value="2"/>
</dbReference>
<dbReference type="InterPro" id="IPR020449">
    <property type="entry name" value="Tscrpt_reg_AraC-type_HTH"/>
</dbReference>
<feature type="modified residue" description="4-aspartylphosphate" evidence="8">
    <location>
        <position position="58"/>
    </location>
</feature>
<evidence type="ECO:0000259" key="10">
    <source>
        <dbReference type="PROSITE" id="PS50110"/>
    </source>
</evidence>
<evidence type="ECO:0000259" key="9">
    <source>
        <dbReference type="PROSITE" id="PS01124"/>
    </source>
</evidence>
<evidence type="ECO:0000256" key="2">
    <source>
        <dbReference type="ARBA" id="ARBA00022490"/>
    </source>
</evidence>
<keyword evidence="7" id="KW-0804">Transcription</keyword>
<dbReference type="PROSITE" id="PS01124">
    <property type="entry name" value="HTH_ARAC_FAMILY_2"/>
    <property type="match status" value="1"/>
</dbReference>
<evidence type="ECO:0000313" key="12">
    <source>
        <dbReference type="Proteomes" id="UP000658690"/>
    </source>
</evidence>
<evidence type="ECO:0000256" key="6">
    <source>
        <dbReference type="ARBA" id="ARBA00023125"/>
    </source>
</evidence>
<dbReference type="SUPFAM" id="SSF46689">
    <property type="entry name" value="Homeodomain-like"/>
    <property type="match status" value="2"/>
</dbReference>
<dbReference type="RefSeq" id="WP_171688745.1">
    <property type="nucleotide sequence ID" value="NZ_WHOC01000028.1"/>
</dbReference>
<reference evidence="11 12" key="1">
    <citation type="submission" date="2019-10" db="EMBL/GenBank/DDBJ databases">
        <title>Description of Paenibacillus choica sp. nov.</title>
        <authorList>
            <person name="Carlier A."/>
            <person name="Qi S."/>
        </authorList>
    </citation>
    <scope>NUCLEOTIDE SEQUENCE [LARGE SCALE GENOMIC DNA]</scope>
    <source>
        <strain evidence="11 12">LMG 31460</strain>
    </source>
</reference>
<evidence type="ECO:0000256" key="8">
    <source>
        <dbReference type="PROSITE-ProRule" id="PRU00169"/>
    </source>
</evidence>
<comment type="subcellular location">
    <subcellularLocation>
        <location evidence="1">Cytoplasm</location>
    </subcellularLocation>
</comment>
<dbReference type="InterPro" id="IPR018060">
    <property type="entry name" value="HTH_AraC"/>
</dbReference>
<comment type="caution">
    <text evidence="11">The sequence shown here is derived from an EMBL/GenBank/DDBJ whole genome shotgun (WGS) entry which is preliminary data.</text>
</comment>
<dbReference type="PANTHER" id="PTHR42713">
    <property type="entry name" value="HISTIDINE KINASE-RELATED"/>
    <property type="match status" value="1"/>
</dbReference>
<dbReference type="SMART" id="SM00448">
    <property type="entry name" value="REC"/>
    <property type="match status" value="1"/>
</dbReference>
<protein>
    <submittedName>
        <fullName evidence="11">Response regulator</fullName>
    </submittedName>
</protein>
<keyword evidence="4" id="KW-0902">Two-component regulatory system</keyword>
<evidence type="ECO:0000256" key="5">
    <source>
        <dbReference type="ARBA" id="ARBA00023015"/>
    </source>
</evidence>
<feature type="domain" description="Response regulatory" evidence="10">
    <location>
        <begin position="6"/>
        <end position="123"/>
    </location>
</feature>
<evidence type="ECO:0000256" key="3">
    <source>
        <dbReference type="ARBA" id="ARBA00022553"/>
    </source>
</evidence>
<dbReference type="Gene3D" id="3.40.50.2300">
    <property type="match status" value="1"/>
</dbReference>
<dbReference type="SUPFAM" id="SSF52172">
    <property type="entry name" value="CheY-like"/>
    <property type="match status" value="1"/>
</dbReference>
<dbReference type="Proteomes" id="UP000658690">
    <property type="component" value="Unassembled WGS sequence"/>
</dbReference>
<dbReference type="InterPro" id="IPR051552">
    <property type="entry name" value="HptR"/>
</dbReference>
<keyword evidence="12" id="KW-1185">Reference proteome</keyword>
<dbReference type="InterPro" id="IPR001789">
    <property type="entry name" value="Sig_transdc_resp-reg_receiver"/>
</dbReference>
<evidence type="ECO:0000313" key="11">
    <source>
        <dbReference type="EMBL" id="NOU85433.1"/>
    </source>
</evidence>
<dbReference type="Pfam" id="PF00072">
    <property type="entry name" value="Response_reg"/>
    <property type="match status" value="1"/>
</dbReference>
<dbReference type="PROSITE" id="PS50110">
    <property type="entry name" value="RESPONSE_REGULATORY"/>
    <property type="match status" value="1"/>
</dbReference>
<dbReference type="CDD" id="cd17536">
    <property type="entry name" value="REC_YesN-like"/>
    <property type="match status" value="1"/>
</dbReference>
<keyword evidence="5" id="KW-0805">Transcription regulation</keyword>
<evidence type="ECO:0000256" key="1">
    <source>
        <dbReference type="ARBA" id="ARBA00004496"/>
    </source>
</evidence>
<dbReference type="PRINTS" id="PR00032">
    <property type="entry name" value="HTHARAC"/>
</dbReference>
<gene>
    <name evidence="11" type="ORF">GC102_06525</name>
</gene>
<dbReference type="Pfam" id="PF12833">
    <property type="entry name" value="HTH_18"/>
    <property type="match status" value="1"/>
</dbReference>
<dbReference type="SMART" id="SM00342">
    <property type="entry name" value="HTH_ARAC"/>
    <property type="match status" value="1"/>
</dbReference>
<feature type="domain" description="HTH araC/xylS-type" evidence="9">
    <location>
        <begin position="420"/>
        <end position="518"/>
    </location>
</feature>
<keyword evidence="2" id="KW-0963">Cytoplasm</keyword>
<proteinExistence type="predicted"/>
<dbReference type="InterPro" id="IPR011006">
    <property type="entry name" value="CheY-like_superfamily"/>
</dbReference>
<evidence type="ECO:0000256" key="7">
    <source>
        <dbReference type="ARBA" id="ARBA00023163"/>
    </source>
</evidence>
<keyword evidence="6" id="KW-0238">DNA-binding</keyword>
<organism evidence="11 12">
    <name type="scientific">Paenibacillus germinis</name>
    <dbReference type="NCBI Taxonomy" id="2654979"/>
    <lineage>
        <taxon>Bacteria</taxon>
        <taxon>Bacillati</taxon>
        <taxon>Bacillota</taxon>
        <taxon>Bacilli</taxon>
        <taxon>Bacillales</taxon>
        <taxon>Paenibacillaceae</taxon>
        <taxon>Paenibacillus</taxon>
    </lineage>
</organism>
<name>A0ABX1Z0E9_9BACL</name>
<dbReference type="EMBL" id="WHOC01000028">
    <property type="protein sequence ID" value="NOU85433.1"/>
    <property type="molecule type" value="Genomic_DNA"/>
</dbReference>
<accession>A0ABX1Z0E9</accession>
<dbReference type="PANTHER" id="PTHR42713:SF3">
    <property type="entry name" value="TRANSCRIPTIONAL REGULATORY PROTEIN HPTR"/>
    <property type="match status" value="1"/>
</dbReference>
<keyword evidence="3 8" id="KW-0597">Phosphoprotein</keyword>
<evidence type="ECO:0000256" key="4">
    <source>
        <dbReference type="ARBA" id="ARBA00023012"/>
    </source>
</evidence>
<sequence length="525" mass="60282">MARSCRVLIVDDEILVRQGIKHLLYWEQEGFQIVGEASNGKEALEQIERMQPHIVITDIVMPVMGGAELTRVIKSQFPEIEVIILSSFGEFDYVRSTFQSGVADYILKPKLEAEQLLDILKRTARKIPSLKLEESNDDGSLSIKIVIDKLISGYEVDDDFKDITASFPYPSYILLGADLKQLPSKSKNQHTASQWMAKIAAEFDSGFEHAVYYPVPTDPNMVVVLVNMDKSEWDRFTFIVRKLAAWTRNQQPEIGWTVGEAFSDLRQLGMNFRDGFLKINAYRFFLPTSNNLIVYGELPKHSEEVAKFNMTRFTEQMNRQQFEEAFQELLRYVQAASNHYQTDVFEFKSFLGNIIFNITIVLGRLELDMKNLEEAKYAYFKSIGEASHASEAIKLLETFIQETNAVIKMKRSTGGNPNMTMLLDYIHQHYAEPLSLTEIAKHFHFNPSYLSSYFTSHNKEGFSEYLNKIRVEKAADLLKQDFASISEISGKVGYSDHSYFTKVFKKLTGISPSQYKKIHLNKNRN</sequence>